<accession>A0AA37WHI5</accession>
<name>A0AA37WHI5_9ALTE</name>
<protein>
    <submittedName>
        <fullName evidence="1">Uncharacterized protein</fullName>
    </submittedName>
</protein>
<sequence>MQGHHKGIVKKYTKNTCMCFYTVLLYMKTVCIKTHMNSEEIMEMIQTTQVNKASVSNNVVQFSQYSSRQVAKAGWWCNLADNLNLAVQHPYILSIKKRAHSQYALICGLLKAGTCEKIFFDCDLSQAQAEYLGKLQRTSGTELIHARLAAQFGKEMA</sequence>
<gene>
    <name evidence="1" type="ORF">GCM10007852_08250</name>
</gene>
<reference evidence="1" key="2">
    <citation type="submission" date="2023-01" db="EMBL/GenBank/DDBJ databases">
        <title>Draft genome sequence of Agaribacter marinus strain NBRC 110023.</title>
        <authorList>
            <person name="Sun Q."/>
            <person name="Mori K."/>
        </authorList>
    </citation>
    <scope>NUCLEOTIDE SEQUENCE</scope>
    <source>
        <strain evidence="1">NBRC 110023</strain>
    </source>
</reference>
<reference evidence="1" key="1">
    <citation type="journal article" date="2014" name="Int. J. Syst. Evol. Microbiol.">
        <title>Complete genome sequence of Corynebacterium casei LMG S-19264T (=DSM 44701T), isolated from a smear-ripened cheese.</title>
        <authorList>
            <consortium name="US DOE Joint Genome Institute (JGI-PGF)"/>
            <person name="Walter F."/>
            <person name="Albersmeier A."/>
            <person name="Kalinowski J."/>
            <person name="Ruckert C."/>
        </authorList>
    </citation>
    <scope>NUCLEOTIDE SEQUENCE</scope>
    <source>
        <strain evidence="1">NBRC 110023</strain>
    </source>
</reference>
<dbReference type="AlphaFoldDB" id="A0AA37WHI5"/>
<organism evidence="1 2">
    <name type="scientific">Agaribacter marinus</name>
    <dbReference type="NCBI Taxonomy" id="1431249"/>
    <lineage>
        <taxon>Bacteria</taxon>
        <taxon>Pseudomonadati</taxon>
        <taxon>Pseudomonadota</taxon>
        <taxon>Gammaproteobacteria</taxon>
        <taxon>Alteromonadales</taxon>
        <taxon>Alteromonadaceae</taxon>
        <taxon>Agaribacter</taxon>
    </lineage>
</organism>
<comment type="caution">
    <text evidence="1">The sequence shown here is derived from an EMBL/GenBank/DDBJ whole genome shotgun (WGS) entry which is preliminary data.</text>
</comment>
<evidence type="ECO:0000313" key="1">
    <source>
        <dbReference type="EMBL" id="GLR69917.1"/>
    </source>
</evidence>
<dbReference type="Proteomes" id="UP001156601">
    <property type="component" value="Unassembled WGS sequence"/>
</dbReference>
<dbReference type="EMBL" id="BSOT01000005">
    <property type="protein sequence ID" value="GLR69917.1"/>
    <property type="molecule type" value="Genomic_DNA"/>
</dbReference>
<evidence type="ECO:0000313" key="2">
    <source>
        <dbReference type="Proteomes" id="UP001156601"/>
    </source>
</evidence>
<keyword evidence="2" id="KW-1185">Reference proteome</keyword>
<proteinExistence type="predicted"/>